<dbReference type="Gene3D" id="3.40.190.290">
    <property type="match status" value="1"/>
</dbReference>
<dbReference type="Pfam" id="PF00126">
    <property type="entry name" value="HTH_1"/>
    <property type="match status" value="1"/>
</dbReference>
<dbReference type="PANTHER" id="PTHR30293:SF0">
    <property type="entry name" value="NITROGEN ASSIMILATION REGULATORY PROTEIN NAC"/>
    <property type="match status" value="1"/>
</dbReference>
<dbReference type="InterPro" id="IPR036388">
    <property type="entry name" value="WH-like_DNA-bd_sf"/>
</dbReference>
<dbReference type="GO" id="GO:0003700">
    <property type="term" value="F:DNA-binding transcription factor activity"/>
    <property type="evidence" value="ECO:0007669"/>
    <property type="project" value="InterPro"/>
</dbReference>
<evidence type="ECO:0000259" key="6">
    <source>
        <dbReference type="PROSITE" id="PS50931"/>
    </source>
</evidence>
<keyword evidence="4" id="KW-0010">Activator</keyword>
<evidence type="ECO:0000313" key="8">
    <source>
        <dbReference type="Proteomes" id="UP000297385"/>
    </source>
</evidence>
<keyword evidence="3" id="KW-0238">DNA-binding</keyword>
<evidence type="ECO:0000256" key="3">
    <source>
        <dbReference type="ARBA" id="ARBA00023125"/>
    </source>
</evidence>
<accession>A0A4Y8MXK0</accession>
<dbReference type="Proteomes" id="UP000297385">
    <property type="component" value="Unassembled WGS sequence"/>
</dbReference>
<protein>
    <submittedName>
        <fullName evidence="7">LysR family transcriptional regulator</fullName>
    </submittedName>
</protein>
<evidence type="ECO:0000256" key="2">
    <source>
        <dbReference type="ARBA" id="ARBA00023015"/>
    </source>
</evidence>
<dbReference type="RefSeq" id="WP_134465553.1">
    <property type="nucleotide sequence ID" value="NZ_JBHMFL010000006.1"/>
</dbReference>
<evidence type="ECO:0000256" key="5">
    <source>
        <dbReference type="ARBA" id="ARBA00023163"/>
    </source>
</evidence>
<dbReference type="GeneID" id="97306705"/>
<dbReference type="FunFam" id="1.10.10.10:FF:000001">
    <property type="entry name" value="LysR family transcriptional regulator"/>
    <property type="match status" value="1"/>
</dbReference>
<proteinExistence type="inferred from homology"/>
<dbReference type="InterPro" id="IPR036390">
    <property type="entry name" value="WH_DNA-bd_sf"/>
</dbReference>
<evidence type="ECO:0000256" key="1">
    <source>
        <dbReference type="ARBA" id="ARBA00009437"/>
    </source>
</evidence>
<dbReference type="GO" id="GO:2000142">
    <property type="term" value="P:regulation of DNA-templated transcription initiation"/>
    <property type="evidence" value="ECO:0007669"/>
    <property type="project" value="TreeGrafter"/>
</dbReference>
<sequence>MEIRQLRYFVQVVQSGSMGRAAIELDLVTSALSQQVSRLESELCVRLLKRTKNGVQPTNAGLAFWHKAQLILRMTDEAARAAQLGRLSGEASVGLAPSTSGVVALPFLREMRCRYPDVGVRIVESLSGNLESLLSSRQIDVAIIFGGSRAKRVQTVPLLSEQLYVISADTLPVPADPSGYDIAELAQFPLILPSSPHGLRSLVDGAFSRVGSAMNVTAEIDGLATLMEAVSSGMGVTIQPAAALERCKGSKLHTVPILGTTLSRLNLVASLVDEELTPSGLAARLVLREVALKQVDDGHWLGVTALI</sequence>
<dbReference type="SUPFAM" id="SSF46785">
    <property type="entry name" value="Winged helix' DNA-binding domain"/>
    <property type="match status" value="1"/>
</dbReference>
<comment type="similarity">
    <text evidence="1">Belongs to the LysR transcriptional regulatory family.</text>
</comment>
<dbReference type="AlphaFoldDB" id="A0A4Y8MXK0"/>
<dbReference type="InterPro" id="IPR005119">
    <property type="entry name" value="LysR_subst-bd"/>
</dbReference>
<evidence type="ECO:0000256" key="4">
    <source>
        <dbReference type="ARBA" id="ARBA00023159"/>
    </source>
</evidence>
<gene>
    <name evidence="7" type="ORF">E2553_27525</name>
</gene>
<dbReference type="GO" id="GO:0003677">
    <property type="term" value="F:DNA binding"/>
    <property type="evidence" value="ECO:0007669"/>
    <property type="project" value="UniProtKB-KW"/>
</dbReference>
<name>A0A4Y8MXK0_9BURK</name>
<dbReference type="InterPro" id="IPR000847">
    <property type="entry name" value="LysR_HTH_N"/>
</dbReference>
<keyword evidence="5" id="KW-0804">Transcription</keyword>
<dbReference type="PROSITE" id="PS50931">
    <property type="entry name" value="HTH_LYSR"/>
    <property type="match status" value="1"/>
</dbReference>
<keyword evidence="2" id="KW-0805">Transcription regulation</keyword>
<feature type="domain" description="HTH lysR-type" evidence="6">
    <location>
        <begin position="1"/>
        <end position="58"/>
    </location>
</feature>
<dbReference type="Gene3D" id="1.10.10.10">
    <property type="entry name" value="Winged helix-like DNA-binding domain superfamily/Winged helix DNA-binding domain"/>
    <property type="match status" value="1"/>
</dbReference>
<organism evidence="7 8">
    <name type="scientific">Paraburkholderia dipogonis</name>
    <dbReference type="NCBI Taxonomy" id="1211383"/>
    <lineage>
        <taxon>Bacteria</taxon>
        <taxon>Pseudomonadati</taxon>
        <taxon>Pseudomonadota</taxon>
        <taxon>Betaproteobacteria</taxon>
        <taxon>Burkholderiales</taxon>
        <taxon>Burkholderiaceae</taxon>
        <taxon>Paraburkholderia</taxon>
    </lineage>
</organism>
<dbReference type="EMBL" id="SNVI01000002">
    <property type="protein sequence ID" value="TFE42296.1"/>
    <property type="molecule type" value="Genomic_DNA"/>
</dbReference>
<comment type="caution">
    <text evidence="7">The sequence shown here is derived from an EMBL/GenBank/DDBJ whole genome shotgun (WGS) entry which is preliminary data.</text>
</comment>
<dbReference type="PANTHER" id="PTHR30293">
    <property type="entry name" value="TRANSCRIPTIONAL REGULATORY PROTEIN NAC-RELATED"/>
    <property type="match status" value="1"/>
</dbReference>
<reference evidence="7 8" key="1">
    <citation type="submission" date="2019-03" db="EMBL/GenBank/DDBJ databases">
        <title>Complete Genome Sequence of Paraburkholderia dipogonis ICMP 19430T, a Nitrogen-fixing Symbiont of the South African Invasive Legume Dipogon lignosus in New Zealand.</title>
        <authorList>
            <person name="De Meyer S.E."/>
        </authorList>
    </citation>
    <scope>NUCLEOTIDE SEQUENCE [LARGE SCALE GENOMIC DNA]</scope>
    <source>
        <strain evidence="7 8">ICMP 19430</strain>
    </source>
</reference>
<dbReference type="Pfam" id="PF03466">
    <property type="entry name" value="LysR_substrate"/>
    <property type="match status" value="1"/>
</dbReference>
<dbReference type="SUPFAM" id="SSF53850">
    <property type="entry name" value="Periplasmic binding protein-like II"/>
    <property type="match status" value="1"/>
</dbReference>
<evidence type="ECO:0000313" key="7">
    <source>
        <dbReference type="EMBL" id="TFE42296.1"/>
    </source>
</evidence>